<comment type="caution">
    <text evidence="2">The sequence shown here is derived from an EMBL/GenBank/DDBJ whole genome shotgun (WGS) entry which is preliminary data.</text>
</comment>
<feature type="compositionally biased region" description="Polar residues" evidence="1">
    <location>
        <begin position="70"/>
        <end position="91"/>
    </location>
</feature>
<evidence type="ECO:0000313" key="3">
    <source>
        <dbReference type="Proteomes" id="UP000552709"/>
    </source>
</evidence>
<name>A0A7W8JUX8_9DEIO</name>
<keyword evidence="3" id="KW-1185">Reference proteome</keyword>
<evidence type="ECO:0000313" key="2">
    <source>
        <dbReference type="EMBL" id="MBB5363636.1"/>
    </source>
</evidence>
<feature type="region of interest" description="Disordered" evidence="1">
    <location>
        <begin position="70"/>
        <end position="100"/>
    </location>
</feature>
<dbReference type="EMBL" id="JACHFL010000006">
    <property type="protein sequence ID" value="MBB5363636.1"/>
    <property type="molecule type" value="Genomic_DNA"/>
</dbReference>
<organism evidence="2 3">
    <name type="scientific">Deinococcus humi</name>
    <dbReference type="NCBI Taxonomy" id="662880"/>
    <lineage>
        <taxon>Bacteria</taxon>
        <taxon>Thermotogati</taxon>
        <taxon>Deinococcota</taxon>
        <taxon>Deinococci</taxon>
        <taxon>Deinococcales</taxon>
        <taxon>Deinococcaceae</taxon>
        <taxon>Deinococcus</taxon>
    </lineage>
</organism>
<gene>
    <name evidence="2" type="ORF">HNQ08_002742</name>
</gene>
<proteinExistence type="predicted"/>
<evidence type="ECO:0000256" key="1">
    <source>
        <dbReference type="SAM" id="MobiDB-lite"/>
    </source>
</evidence>
<dbReference type="AlphaFoldDB" id="A0A7W8JUX8"/>
<accession>A0A7W8JUX8</accession>
<protein>
    <recommendedName>
        <fullName evidence="4">Transposase</fullName>
    </recommendedName>
</protein>
<sequence length="258" mass="28828">MLYHRFTLSDRDVEELLLERGITVTRESIRMWCIKFSDDFAQRLRHREQRRPLPVAVRRYGAWTSAGSTTGCGVQSTTTEPCWTSSDSNTGRLRLPHRSSTDDWGRDAVPELIHTDKLWSDGAALREFLVLHPVEHVQVVSAARCNTIVPPGDRHVSSEASGHENAHRASWRCTPASRIFITLPAPPFPLYGVGTINELPSRPGKRLCGRRPEVQAACLHIPLCFLKANNLPPLRTPETSVLAQPGDGRRAVWRGASS</sequence>
<reference evidence="2 3" key="1">
    <citation type="submission" date="2020-08" db="EMBL/GenBank/DDBJ databases">
        <title>Genomic Encyclopedia of Type Strains, Phase IV (KMG-IV): sequencing the most valuable type-strain genomes for metagenomic binning, comparative biology and taxonomic classification.</title>
        <authorList>
            <person name="Goeker M."/>
        </authorList>
    </citation>
    <scope>NUCLEOTIDE SEQUENCE [LARGE SCALE GENOMIC DNA]</scope>
    <source>
        <strain evidence="2 3">DSM 27939</strain>
    </source>
</reference>
<dbReference type="Proteomes" id="UP000552709">
    <property type="component" value="Unassembled WGS sequence"/>
</dbReference>
<evidence type="ECO:0008006" key="4">
    <source>
        <dbReference type="Google" id="ProtNLM"/>
    </source>
</evidence>